<feature type="domain" description="EF-hand" evidence="2">
    <location>
        <begin position="165"/>
        <end position="197"/>
    </location>
</feature>
<dbReference type="Pfam" id="PF13499">
    <property type="entry name" value="EF-hand_7"/>
    <property type="match status" value="1"/>
</dbReference>
<evidence type="ECO:0000259" key="2">
    <source>
        <dbReference type="PROSITE" id="PS50222"/>
    </source>
</evidence>
<evidence type="ECO:0000313" key="3">
    <source>
        <dbReference type="EMBL" id="PVD25091.1"/>
    </source>
</evidence>
<gene>
    <name evidence="3" type="ORF">C0Q70_15589</name>
</gene>
<feature type="domain" description="EF-hand" evidence="2">
    <location>
        <begin position="14"/>
        <end position="49"/>
    </location>
</feature>
<protein>
    <recommendedName>
        <fullName evidence="2">EF-hand domain-containing protein</fullName>
    </recommendedName>
</protein>
<dbReference type="AlphaFoldDB" id="A0A2T7NV98"/>
<accession>A0A2T7NV98</accession>
<dbReference type="EMBL" id="PZQS01000009">
    <property type="protein sequence ID" value="PVD25091.1"/>
    <property type="molecule type" value="Genomic_DNA"/>
</dbReference>
<reference evidence="3 4" key="1">
    <citation type="submission" date="2018-04" db="EMBL/GenBank/DDBJ databases">
        <title>The genome of golden apple snail Pomacea canaliculata provides insight into stress tolerance and invasive adaptation.</title>
        <authorList>
            <person name="Liu C."/>
            <person name="Liu B."/>
            <person name="Ren Y."/>
            <person name="Zhang Y."/>
            <person name="Wang H."/>
            <person name="Li S."/>
            <person name="Jiang F."/>
            <person name="Yin L."/>
            <person name="Zhang G."/>
            <person name="Qian W."/>
            <person name="Fan W."/>
        </authorList>
    </citation>
    <scope>NUCLEOTIDE SEQUENCE [LARGE SCALE GENOMIC DNA]</scope>
    <source>
        <strain evidence="3">SZHN2017</strain>
        <tissue evidence="3">Muscle</tissue>
    </source>
</reference>
<dbReference type="Proteomes" id="UP000245119">
    <property type="component" value="Linkage Group LG9"/>
</dbReference>
<dbReference type="InterPro" id="IPR018247">
    <property type="entry name" value="EF_Hand_1_Ca_BS"/>
</dbReference>
<dbReference type="InterPro" id="IPR011992">
    <property type="entry name" value="EF-hand-dom_pair"/>
</dbReference>
<proteinExistence type="predicted"/>
<dbReference type="Gene3D" id="1.10.238.10">
    <property type="entry name" value="EF-hand"/>
    <property type="match status" value="1"/>
</dbReference>
<dbReference type="SMART" id="SM00054">
    <property type="entry name" value="EFh"/>
    <property type="match status" value="3"/>
</dbReference>
<dbReference type="STRING" id="400727.A0A2T7NV98"/>
<evidence type="ECO:0000256" key="1">
    <source>
        <dbReference type="ARBA" id="ARBA00022837"/>
    </source>
</evidence>
<name>A0A2T7NV98_POMCA</name>
<dbReference type="OrthoDB" id="6242242at2759"/>
<dbReference type="OMA" id="KIRVWFK"/>
<dbReference type="CDD" id="cd00051">
    <property type="entry name" value="EFh"/>
    <property type="match status" value="1"/>
</dbReference>
<feature type="domain" description="EF-hand" evidence="2">
    <location>
        <begin position="127"/>
        <end position="162"/>
    </location>
</feature>
<keyword evidence="4" id="KW-1185">Reference proteome</keyword>
<dbReference type="GO" id="GO:0005509">
    <property type="term" value="F:calcium ion binding"/>
    <property type="evidence" value="ECO:0007669"/>
    <property type="project" value="InterPro"/>
</dbReference>
<organism evidence="3 4">
    <name type="scientific">Pomacea canaliculata</name>
    <name type="common">Golden apple snail</name>
    <dbReference type="NCBI Taxonomy" id="400727"/>
    <lineage>
        <taxon>Eukaryota</taxon>
        <taxon>Metazoa</taxon>
        <taxon>Spiralia</taxon>
        <taxon>Lophotrochozoa</taxon>
        <taxon>Mollusca</taxon>
        <taxon>Gastropoda</taxon>
        <taxon>Caenogastropoda</taxon>
        <taxon>Architaenioglossa</taxon>
        <taxon>Ampullarioidea</taxon>
        <taxon>Ampullariidae</taxon>
        <taxon>Pomacea</taxon>
    </lineage>
</organism>
<sequence length="214" mass="24783">MGTTKVEDVKFTPFTEGKIRVWFKMIDVGKDGCMCREDFQSIAERFVKEYELTGEKSIEIQDWLVNGWAIVMDMNKEQERIEEMKQKMPLVVNMVDMIKAGNKITEDDFTSAYGQLITAHPELAKESLEKMVGTFFEVFDHDKDSFITKSEMQVAMRCFGYDYPELVNTAFTLMDLDKDGKLNYQEYVGGWVDFILGQDKQNPFVRAFAPHLAE</sequence>
<dbReference type="PROSITE" id="PS50222">
    <property type="entry name" value="EF_HAND_2"/>
    <property type="match status" value="3"/>
</dbReference>
<comment type="caution">
    <text evidence="3">The sequence shown here is derived from an EMBL/GenBank/DDBJ whole genome shotgun (WGS) entry which is preliminary data.</text>
</comment>
<dbReference type="SUPFAM" id="SSF47473">
    <property type="entry name" value="EF-hand"/>
    <property type="match status" value="1"/>
</dbReference>
<dbReference type="InterPro" id="IPR002048">
    <property type="entry name" value="EF_hand_dom"/>
</dbReference>
<evidence type="ECO:0000313" key="4">
    <source>
        <dbReference type="Proteomes" id="UP000245119"/>
    </source>
</evidence>
<dbReference type="PROSITE" id="PS00018">
    <property type="entry name" value="EF_HAND_1"/>
    <property type="match status" value="1"/>
</dbReference>
<keyword evidence="1" id="KW-0106">Calcium</keyword>